<accession>A0ABV6B242</accession>
<name>A0ABV6B242_9DEIO</name>
<feature type="domain" description="DUF11" evidence="1">
    <location>
        <begin position="24"/>
        <end position="148"/>
    </location>
</feature>
<dbReference type="NCBIfam" id="TIGR01451">
    <property type="entry name" value="B_ant_repeat"/>
    <property type="match status" value="2"/>
</dbReference>
<evidence type="ECO:0000313" key="3">
    <source>
        <dbReference type="Proteomes" id="UP001589733"/>
    </source>
</evidence>
<gene>
    <name evidence="2" type="ORF">ACFFLM_15140</name>
</gene>
<dbReference type="PANTHER" id="PTHR34819">
    <property type="entry name" value="LARGE CYSTEINE-RICH PERIPLASMIC PROTEIN OMCB"/>
    <property type="match status" value="1"/>
</dbReference>
<comment type="caution">
    <text evidence="2">The sequence shown here is derived from an EMBL/GenBank/DDBJ whole genome shotgun (WGS) entry which is preliminary data.</text>
</comment>
<organism evidence="2 3">
    <name type="scientific">Deinococcus oregonensis</name>
    <dbReference type="NCBI Taxonomy" id="1805970"/>
    <lineage>
        <taxon>Bacteria</taxon>
        <taxon>Thermotogati</taxon>
        <taxon>Deinococcota</taxon>
        <taxon>Deinococci</taxon>
        <taxon>Deinococcales</taxon>
        <taxon>Deinococcaceae</taxon>
        <taxon>Deinococcus</taxon>
    </lineage>
</organism>
<dbReference type="InterPro" id="IPR051172">
    <property type="entry name" value="Chlamydia_OmcB"/>
</dbReference>
<keyword evidence="3" id="KW-1185">Reference proteome</keyword>
<dbReference type="InterPro" id="IPR047589">
    <property type="entry name" value="DUF11_rpt"/>
</dbReference>
<proteinExistence type="predicted"/>
<dbReference type="Proteomes" id="UP001589733">
    <property type="component" value="Unassembled WGS sequence"/>
</dbReference>
<dbReference type="PANTHER" id="PTHR34819:SF3">
    <property type="entry name" value="CELL SURFACE PROTEIN"/>
    <property type="match status" value="1"/>
</dbReference>
<protein>
    <recommendedName>
        <fullName evidence="1">DUF11 domain-containing protein</fullName>
    </recommendedName>
</protein>
<dbReference type="InterPro" id="IPR001434">
    <property type="entry name" value="OmcB-like_DUF11"/>
</dbReference>
<sequence>MDTWAYYPGLAATASNAVEIRTADIRIVKSAAVTTAPRGGRVTYTLTITNLTVGTPGQPLTVRVTDPLPSWATGSMWTCASGCGVPSGTGALDTAVTLTNQTPVVINVVTSVNPSNASGSSVVNTASVSRADDATDPILTNNTSSVTLTVRDAVTRLNLVKSVRNLSSQPPGTASSSVTGLPGDQLEYVIRYTNTGDLDLPNLVLTDTLATNLTPIGAVLVCPNSMSVLLLAVQSYAVALNSSSTCGSGTLVPAGAGGTLTITARVR</sequence>
<dbReference type="RefSeq" id="WP_380011963.1">
    <property type="nucleotide sequence ID" value="NZ_JBHLYR010000045.1"/>
</dbReference>
<dbReference type="Pfam" id="PF01345">
    <property type="entry name" value="DUF11"/>
    <property type="match status" value="1"/>
</dbReference>
<reference evidence="2 3" key="1">
    <citation type="submission" date="2024-09" db="EMBL/GenBank/DDBJ databases">
        <authorList>
            <person name="Sun Q."/>
            <person name="Mori K."/>
        </authorList>
    </citation>
    <scope>NUCLEOTIDE SEQUENCE [LARGE SCALE GENOMIC DNA]</scope>
    <source>
        <strain evidence="2 3">JCM 13503</strain>
    </source>
</reference>
<evidence type="ECO:0000313" key="2">
    <source>
        <dbReference type="EMBL" id="MFB9993307.1"/>
    </source>
</evidence>
<dbReference type="EMBL" id="JBHLYR010000045">
    <property type="protein sequence ID" value="MFB9993307.1"/>
    <property type="molecule type" value="Genomic_DNA"/>
</dbReference>
<evidence type="ECO:0000259" key="1">
    <source>
        <dbReference type="Pfam" id="PF01345"/>
    </source>
</evidence>